<accession>A0ABR0BAA5</accession>
<evidence type="ECO:0000313" key="3">
    <source>
        <dbReference type="Proteomes" id="UP001234178"/>
    </source>
</evidence>
<evidence type="ECO:0000313" key="2">
    <source>
        <dbReference type="EMBL" id="KAK4045515.1"/>
    </source>
</evidence>
<feature type="compositionally biased region" description="Basic and acidic residues" evidence="1">
    <location>
        <begin position="1"/>
        <end position="10"/>
    </location>
</feature>
<feature type="region of interest" description="Disordered" evidence="1">
    <location>
        <begin position="1"/>
        <end position="91"/>
    </location>
</feature>
<dbReference type="EMBL" id="JAOYFB010000044">
    <property type="protein sequence ID" value="KAK4045515.1"/>
    <property type="molecule type" value="Genomic_DNA"/>
</dbReference>
<feature type="compositionally biased region" description="Basic and acidic residues" evidence="1">
    <location>
        <begin position="51"/>
        <end position="65"/>
    </location>
</feature>
<gene>
    <name evidence="2" type="ORF">OUZ56_033139</name>
</gene>
<evidence type="ECO:0000256" key="1">
    <source>
        <dbReference type="SAM" id="MobiDB-lite"/>
    </source>
</evidence>
<proteinExistence type="predicted"/>
<keyword evidence="3" id="KW-1185">Reference proteome</keyword>
<sequence length="183" mass="19853">MSGVRQEKPPKNGAPLGPRRRVNALRFRGKANAAERARKRGRIIANTPNFQKKDRFARGGERMAERGGGGAASHAPFAGNEKDAGGEWGDGAQRDLFRLTRNGRSWMRRPAPVADDCRIASLRLRKTSVVEATPLHRAPPGTTLPPTWGSLLKSRPNFAACAHDGISRLGEKQRSAGARISSV</sequence>
<comment type="caution">
    <text evidence="2">The sequence shown here is derived from an EMBL/GenBank/DDBJ whole genome shotgun (WGS) entry which is preliminary data.</text>
</comment>
<feature type="compositionally biased region" description="Basic residues" evidence="1">
    <location>
        <begin position="18"/>
        <end position="29"/>
    </location>
</feature>
<organism evidence="2 3">
    <name type="scientific">Daphnia magna</name>
    <dbReference type="NCBI Taxonomy" id="35525"/>
    <lineage>
        <taxon>Eukaryota</taxon>
        <taxon>Metazoa</taxon>
        <taxon>Ecdysozoa</taxon>
        <taxon>Arthropoda</taxon>
        <taxon>Crustacea</taxon>
        <taxon>Branchiopoda</taxon>
        <taxon>Diplostraca</taxon>
        <taxon>Cladocera</taxon>
        <taxon>Anomopoda</taxon>
        <taxon>Daphniidae</taxon>
        <taxon>Daphnia</taxon>
    </lineage>
</organism>
<dbReference type="Proteomes" id="UP001234178">
    <property type="component" value="Unassembled WGS sequence"/>
</dbReference>
<protein>
    <submittedName>
        <fullName evidence="2">Uncharacterized protein</fullName>
    </submittedName>
</protein>
<reference evidence="2 3" key="1">
    <citation type="journal article" date="2023" name="Nucleic Acids Res.">
        <title>The hologenome of Daphnia magna reveals possible DNA methylation and microbiome-mediated evolution of the host genome.</title>
        <authorList>
            <person name="Chaturvedi A."/>
            <person name="Li X."/>
            <person name="Dhandapani V."/>
            <person name="Marshall H."/>
            <person name="Kissane S."/>
            <person name="Cuenca-Cambronero M."/>
            <person name="Asole G."/>
            <person name="Calvet F."/>
            <person name="Ruiz-Romero M."/>
            <person name="Marangio P."/>
            <person name="Guigo R."/>
            <person name="Rago D."/>
            <person name="Mirbahai L."/>
            <person name="Eastwood N."/>
            <person name="Colbourne J.K."/>
            <person name="Zhou J."/>
            <person name="Mallon E."/>
            <person name="Orsini L."/>
        </authorList>
    </citation>
    <scope>NUCLEOTIDE SEQUENCE [LARGE SCALE GENOMIC DNA]</scope>
    <source>
        <strain evidence="2">LRV0_1</strain>
    </source>
</reference>
<name>A0ABR0BAA5_9CRUS</name>